<dbReference type="SUPFAM" id="SSF52540">
    <property type="entry name" value="P-loop containing nucleoside triphosphate hydrolases"/>
    <property type="match status" value="1"/>
</dbReference>
<dbReference type="SMART" id="SM00382">
    <property type="entry name" value="AAA"/>
    <property type="match status" value="1"/>
</dbReference>
<feature type="domain" description="AAA+ ATPase" evidence="8">
    <location>
        <begin position="4"/>
        <end position="165"/>
    </location>
</feature>
<dbReference type="Pfam" id="PF00005">
    <property type="entry name" value="ABC_tran"/>
    <property type="match status" value="1"/>
</dbReference>
<keyword evidence="2" id="KW-0813">Transport</keyword>
<evidence type="ECO:0000259" key="8">
    <source>
        <dbReference type="SMART" id="SM00382"/>
    </source>
</evidence>
<dbReference type="GO" id="GO:0005524">
    <property type="term" value="F:ATP binding"/>
    <property type="evidence" value="ECO:0007669"/>
    <property type="project" value="UniProtKB-KW"/>
</dbReference>
<dbReference type="PANTHER" id="PTHR48041:SF56">
    <property type="entry name" value="ABC TRANSPORTER G FAMILY MEMBER 25"/>
    <property type="match status" value="1"/>
</dbReference>
<proteinExistence type="predicted"/>
<keyword evidence="6" id="KW-1133">Transmembrane helix</keyword>
<name>A0A540MEG2_MALBA</name>
<dbReference type="InterPro" id="IPR027417">
    <property type="entry name" value="P-loop_NTPase"/>
</dbReference>
<evidence type="ECO:0000256" key="6">
    <source>
        <dbReference type="ARBA" id="ARBA00022989"/>
    </source>
</evidence>
<dbReference type="InterPro" id="IPR003593">
    <property type="entry name" value="AAA+_ATPase"/>
</dbReference>
<evidence type="ECO:0000313" key="10">
    <source>
        <dbReference type="Proteomes" id="UP000315295"/>
    </source>
</evidence>
<organism evidence="9 10">
    <name type="scientific">Malus baccata</name>
    <name type="common">Siberian crab apple</name>
    <name type="synonym">Pyrus baccata</name>
    <dbReference type="NCBI Taxonomy" id="106549"/>
    <lineage>
        <taxon>Eukaryota</taxon>
        <taxon>Viridiplantae</taxon>
        <taxon>Streptophyta</taxon>
        <taxon>Embryophyta</taxon>
        <taxon>Tracheophyta</taxon>
        <taxon>Spermatophyta</taxon>
        <taxon>Magnoliopsida</taxon>
        <taxon>eudicotyledons</taxon>
        <taxon>Gunneridae</taxon>
        <taxon>Pentapetalae</taxon>
        <taxon>rosids</taxon>
        <taxon>fabids</taxon>
        <taxon>Rosales</taxon>
        <taxon>Rosaceae</taxon>
        <taxon>Amygdaloideae</taxon>
        <taxon>Maleae</taxon>
        <taxon>Malus</taxon>
    </lineage>
</organism>
<sequence>MVSPGEILAILGPSGSDKSTLLNALAGSLTQKHQGTVLANDRAFTSPSVKPLSSALIIRLPRTLSKKDKISAPESIISELRLHKCENTIIDSTFVRGVSGGDRNRVSIAHEVLMNPSLLILDEPTSGLDLTAVHWLLSTLGSLAHKGKMIEGEKGHQLLWIYRLCAGFPHELADFILDLASDGGKHDYD</sequence>
<evidence type="ECO:0000256" key="3">
    <source>
        <dbReference type="ARBA" id="ARBA00022692"/>
    </source>
</evidence>
<comment type="caution">
    <text evidence="9">The sequence shown here is derived from an EMBL/GenBank/DDBJ whole genome shotgun (WGS) entry which is preliminary data.</text>
</comment>
<keyword evidence="7" id="KW-0472">Membrane</keyword>
<dbReference type="AlphaFoldDB" id="A0A540MEG2"/>
<dbReference type="PANTHER" id="PTHR48041">
    <property type="entry name" value="ABC TRANSPORTER G FAMILY MEMBER 28"/>
    <property type="match status" value="1"/>
</dbReference>
<accession>A0A540MEG2</accession>
<reference evidence="9 10" key="1">
    <citation type="journal article" date="2019" name="G3 (Bethesda)">
        <title>Sequencing of a Wild Apple (Malus baccata) Genome Unravels the Differences Between Cultivated and Wild Apple Species Regarding Disease Resistance and Cold Tolerance.</title>
        <authorList>
            <person name="Chen X."/>
        </authorList>
    </citation>
    <scope>NUCLEOTIDE SEQUENCE [LARGE SCALE GENOMIC DNA]</scope>
    <source>
        <strain evidence="10">cv. Shandingzi</strain>
        <tissue evidence="9">Leaves</tissue>
    </source>
</reference>
<evidence type="ECO:0000256" key="5">
    <source>
        <dbReference type="ARBA" id="ARBA00022840"/>
    </source>
</evidence>
<comment type="subcellular location">
    <subcellularLocation>
        <location evidence="1">Membrane</location>
        <topology evidence="1">Multi-pass membrane protein</topology>
    </subcellularLocation>
</comment>
<dbReference type="InterPro" id="IPR003439">
    <property type="entry name" value="ABC_transporter-like_ATP-bd"/>
</dbReference>
<evidence type="ECO:0000313" key="9">
    <source>
        <dbReference type="EMBL" id="TQD97123.1"/>
    </source>
</evidence>
<evidence type="ECO:0000256" key="4">
    <source>
        <dbReference type="ARBA" id="ARBA00022741"/>
    </source>
</evidence>
<gene>
    <name evidence="9" type="ORF">C1H46_017212</name>
</gene>
<dbReference type="GO" id="GO:0005886">
    <property type="term" value="C:plasma membrane"/>
    <property type="evidence" value="ECO:0007669"/>
    <property type="project" value="TreeGrafter"/>
</dbReference>
<dbReference type="InterPro" id="IPR050352">
    <property type="entry name" value="ABCG_transporters"/>
</dbReference>
<keyword evidence="10" id="KW-1185">Reference proteome</keyword>
<evidence type="ECO:0000256" key="2">
    <source>
        <dbReference type="ARBA" id="ARBA00022448"/>
    </source>
</evidence>
<evidence type="ECO:0000256" key="1">
    <source>
        <dbReference type="ARBA" id="ARBA00004141"/>
    </source>
</evidence>
<dbReference type="GO" id="GO:0042626">
    <property type="term" value="F:ATPase-coupled transmembrane transporter activity"/>
    <property type="evidence" value="ECO:0007669"/>
    <property type="project" value="TreeGrafter"/>
</dbReference>
<dbReference type="GO" id="GO:0016887">
    <property type="term" value="F:ATP hydrolysis activity"/>
    <property type="evidence" value="ECO:0007669"/>
    <property type="project" value="InterPro"/>
</dbReference>
<keyword evidence="4" id="KW-0547">Nucleotide-binding</keyword>
<keyword evidence="3" id="KW-0812">Transmembrane</keyword>
<dbReference type="STRING" id="106549.A0A540MEG2"/>
<dbReference type="Proteomes" id="UP000315295">
    <property type="component" value="Unassembled WGS sequence"/>
</dbReference>
<dbReference type="Gene3D" id="3.40.50.300">
    <property type="entry name" value="P-loop containing nucleotide triphosphate hydrolases"/>
    <property type="match status" value="1"/>
</dbReference>
<evidence type="ECO:0000256" key="7">
    <source>
        <dbReference type="ARBA" id="ARBA00023136"/>
    </source>
</evidence>
<protein>
    <recommendedName>
        <fullName evidence="8">AAA+ ATPase domain-containing protein</fullName>
    </recommendedName>
</protein>
<keyword evidence="5" id="KW-0067">ATP-binding</keyword>
<dbReference type="EMBL" id="VIEB01000278">
    <property type="protein sequence ID" value="TQD97123.1"/>
    <property type="molecule type" value="Genomic_DNA"/>
</dbReference>